<dbReference type="EMBL" id="JASPKY010000934">
    <property type="protein sequence ID" value="KAK9680098.1"/>
    <property type="molecule type" value="Genomic_DNA"/>
</dbReference>
<feature type="region of interest" description="Disordered" evidence="1">
    <location>
        <begin position="33"/>
        <end position="62"/>
    </location>
</feature>
<organism evidence="2 3">
    <name type="scientific">Popillia japonica</name>
    <name type="common">Japanese beetle</name>
    <dbReference type="NCBI Taxonomy" id="7064"/>
    <lineage>
        <taxon>Eukaryota</taxon>
        <taxon>Metazoa</taxon>
        <taxon>Ecdysozoa</taxon>
        <taxon>Arthropoda</taxon>
        <taxon>Hexapoda</taxon>
        <taxon>Insecta</taxon>
        <taxon>Pterygota</taxon>
        <taxon>Neoptera</taxon>
        <taxon>Endopterygota</taxon>
        <taxon>Coleoptera</taxon>
        <taxon>Polyphaga</taxon>
        <taxon>Scarabaeiformia</taxon>
        <taxon>Scarabaeidae</taxon>
        <taxon>Rutelinae</taxon>
        <taxon>Popillia</taxon>
    </lineage>
</organism>
<evidence type="ECO:0000313" key="2">
    <source>
        <dbReference type="EMBL" id="KAK9680098.1"/>
    </source>
</evidence>
<sequence length="113" mass="13238">MGLHSSTIRMRGLGQKRQTDVWERKMQRRVFGRVREDEEQRRGTKKGKMTGSLKSNRRSTYEEKQEYFQTMLAVESDSDESQSEACPGELFTNYLPPDESFDSDAENMRKTTM</sequence>
<accession>A0AAW1HUS2</accession>
<reference evidence="2 3" key="1">
    <citation type="journal article" date="2024" name="BMC Genomics">
        <title>De novo assembly and annotation of Popillia japonica's genome with initial clues to its potential as an invasive pest.</title>
        <authorList>
            <person name="Cucini C."/>
            <person name="Boschi S."/>
            <person name="Funari R."/>
            <person name="Cardaioli E."/>
            <person name="Iannotti N."/>
            <person name="Marturano G."/>
            <person name="Paoli F."/>
            <person name="Bruttini M."/>
            <person name="Carapelli A."/>
            <person name="Frati F."/>
            <person name="Nardi F."/>
        </authorList>
    </citation>
    <scope>NUCLEOTIDE SEQUENCE [LARGE SCALE GENOMIC DNA]</scope>
    <source>
        <strain evidence="2">DMR45628</strain>
    </source>
</reference>
<dbReference type="Proteomes" id="UP001458880">
    <property type="component" value="Unassembled WGS sequence"/>
</dbReference>
<name>A0AAW1HUS2_POPJA</name>
<keyword evidence="3" id="KW-1185">Reference proteome</keyword>
<comment type="caution">
    <text evidence="2">The sequence shown here is derived from an EMBL/GenBank/DDBJ whole genome shotgun (WGS) entry which is preliminary data.</text>
</comment>
<protein>
    <submittedName>
        <fullName evidence="2">Uncharacterized protein</fullName>
    </submittedName>
</protein>
<dbReference type="AlphaFoldDB" id="A0AAW1HUS2"/>
<evidence type="ECO:0000256" key="1">
    <source>
        <dbReference type="SAM" id="MobiDB-lite"/>
    </source>
</evidence>
<gene>
    <name evidence="2" type="ORF">QE152_g39360</name>
</gene>
<evidence type="ECO:0000313" key="3">
    <source>
        <dbReference type="Proteomes" id="UP001458880"/>
    </source>
</evidence>
<feature type="region of interest" description="Disordered" evidence="1">
    <location>
        <begin position="74"/>
        <end position="113"/>
    </location>
</feature>
<feature type="region of interest" description="Disordered" evidence="1">
    <location>
        <begin position="1"/>
        <end position="21"/>
    </location>
</feature>
<proteinExistence type="predicted"/>
<feature type="compositionally biased region" description="Basic and acidic residues" evidence="1">
    <location>
        <begin position="33"/>
        <end position="42"/>
    </location>
</feature>